<dbReference type="eggNOG" id="ENOG502Z9QP">
    <property type="taxonomic scope" value="Bacteria"/>
</dbReference>
<gene>
    <name evidence="2" type="ORF">L485_11325</name>
</gene>
<dbReference type="AlphaFoldDB" id="T0GJW3"/>
<evidence type="ECO:0000313" key="3">
    <source>
        <dbReference type="Proteomes" id="UP000015524"/>
    </source>
</evidence>
<dbReference type="RefSeq" id="WP_021245108.1">
    <property type="nucleotide sequence ID" value="NZ_ATIB01000062.1"/>
</dbReference>
<feature type="domain" description="ABC-three component systems C-terminal" evidence="1">
    <location>
        <begin position="232"/>
        <end position="360"/>
    </location>
</feature>
<dbReference type="InterPro" id="IPR046914">
    <property type="entry name" value="ABC-3C_CTD6"/>
</dbReference>
<sequence length="364" mass="40596">MIGVGELREITPVGTPSTVTAAHVTSGLPMPKPVRVKIFSPDEWEQFVEEYGASLKSDYTQVRRFAGAGDMGVDIAGFITDQGFVGGWDNYQCKRYDHPLRPSDVWVELGKIIFYSFNGEYTAPQKHYFCASQDIGTTLQRLLADPAKLKQKCREEWADKCASHITDTQTVALEGDLLTYFDAFDFSIFSSKSALELIEGHSKTQFHAVRFGGGLPPRPAHLPPPDEPQKHESRYIRQLLDAYGEHANVEYADLPALVANAAMHGNFLRQRERFYHAEALRNFARDTVPEGTFANLQEEIYQAVVDVCDTDHANGFNRMAAVVTQAASVSSTSNPLSPATNVQDRQGICHQLANDDRLQWIVKP</sequence>
<organism evidence="2 3">
    <name type="scientific">Sphingobium baderi LL03</name>
    <dbReference type="NCBI Taxonomy" id="1114964"/>
    <lineage>
        <taxon>Bacteria</taxon>
        <taxon>Pseudomonadati</taxon>
        <taxon>Pseudomonadota</taxon>
        <taxon>Alphaproteobacteria</taxon>
        <taxon>Sphingomonadales</taxon>
        <taxon>Sphingomonadaceae</taxon>
        <taxon>Sphingobium</taxon>
    </lineage>
</organism>
<dbReference type="EMBL" id="ATIB01000062">
    <property type="protein sequence ID" value="EQB01047.1"/>
    <property type="molecule type" value="Genomic_DNA"/>
</dbReference>
<dbReference type="PATRIC" id="fig|1114964.3.peg.2209"/>
<reference evidence="2 3" key="1">
    <citation type="journal article" date="2013" name="Genome Announc.">
        <title>Draft Genome Sequence of a Hexachlorocyclohexane-Degrading Bacterium, Sphingobium baderi Strain LL03T.</title>
        <authorList>
            <person name="Kaur J."/>
            <person name="Verma H."/>
            <person name="Tripathi C."/>
            <person name="Khurana J.P."/>
            <person name="Lal R."/>
        </authorList>
    </citation>
    <scope>NUCLEOTIDE SEQUENCE [LARGE SCALE GENOMIC DNA]</scope>
    <source>
        <strain evidence="2 3">LL03</strain>
    </source>
</reference>
<comment type="caution">
    <text evidence="2">The sequence shown here is derived from an EMBL/GenBank/DDBJ whole genome shotgun (WGS) entry which is preliminary data.</text>
</comment>
<keyword evidence="3" id="KW-1185">Reference proteome</keyword>
<evidence type="ECO:0000259" key="1">
    <source>
        <dbReference type="Pfam" id="PF20282"/>
    </source>
</evidence>
<dbReference type="Pfam" id="PF20282">
    <property type="entry name" value="CTD6"/>
    <property type="match status" value="1"/>
</dbReference>
<protein>
    <recommendedName>
        <fullName evidence="1">ABC-three component systems C-terminal domain-containing protein</fullName>
    </recommendedName>
</protein>
<dbReference type="OrthoDB" id="3242664at2"/>
<name>T0GJW3_9SPHN</name>
<accession>T0GJW3</accession>
<proteinExistence type="predicted"/>
<dbReference type="Proteomes" id="UP000015524">
    <property type="component" value="Unassembled WGS sequence"/>
</dbReference>
<evidence type="ECO:0000313" key="2">
    <source>
        <dbReference type="EMBL" id="EQB01047.1"/>
    </source>
</evidence>